<comment type="similarity">
    <text evidence="2">Belongs to the TrkH potassium transport family.</text>
</comment>
<evidence type="ECO:0000256" key="6">
    <source>
        <dbReference type="ARBA" id="ARBA00022989"/>
    </source>
</evidence>
<comment type="subcellular location">
    <subcellularLocation>
        <location evidence="1">Cell membrane</location>
        <topology evidence="1">Multi-pass membrane protein</topology>
    </subcellularLocation>
</comment>
<name>A0A2K2U764_9ACTN</name>
<feature type="transmembrane region" description="Helical" evidence="9">
    <location>
        <begin position="216"/>
        <end position="234"/>
    </location>
</feature>
<dbReference type="AlphaFoldDB" id="A0A2K2U764"/>
<sequence>MWQRFTLYDVRVIGHYLGVLVLFSSLALLVPFITAIACQEWRPAAHYLLAIGVSLTVGAALRFLRIEPGRLDRQQALAVTGFAWIVLSFIATIPLYLSGHYVTYLDTLFDCVSGMTTTGASIIVDLDHLSNADNMWRFMMHLMGGFGLIVVALSFGLFGKRVDASLYMSEGRSEHVVPNVVQTTQFIAKIGMGIILVATVILTGLCLFIGMEPLRAFLQALWLSISGFITGGFAPMSQSVMYYHSFPIEVVLMLVMLVGSISFVLHAEVWKGRVAVFFRDLEIRTMVLWLAVVTCVFAASLSASADFSNLPAMLRRGLFMVISAFSTTGFQNITTNQLETSLTSGAFLVLAMLMAVGGSGGSTSGGIKFSRMGIIAKSMVSTIKEALAPDSARVVVAYNHVGRRVLTPDIVKEAMTVFILYVVTYAVGALVGIAHGFEAAPAIFESVSMASNGGIVSSLAAPGMAPTLEVFYIVQMWAGRLEFVTLIALLVEIVVSLNPRKWVVKR</sequence>
<dbReference type="EMBL" id="PPEL01000006">
    <property type="protein sequence ID" value="PNV66173.1"/>
    <property type="molecule type" value="Genomic_DNA"/>
</dbReference>
<evidence type="ECO:0000256" key="1">
    <source>
        <dbReference type="ARBA" id="ARBA00004651"/>
    </source>
</evidence>
<feature type="transmembrane region" description="Helical" evidence="9">
    <location>
        <begin position="76"/>
        <end position="97"/>
    </location>
</feature>
<dbReference type="PANTHER" id="PTHR32024:SF2">
    <property type="entry name" value="TRK SYSTEM POTASSIUM UPTAKE PROTEIN TRKG-RELATED"/>
    <property type="match status" value="1"/>
</dbReference>
<evidence type="ECO:0000256" key="4">
    <source>
        <dbReference type="ARBA" id="ARBA00022475"/>
    </source>
</evidence>
<comment type="caution">
    <text evidence="10">The sequence shown here is derived from an EMBL/GenBank/DDBJ whole genome shotgun (WGS) entry which is preliminary data.</text>
</comment>
<feature type="transmembrane region" description="Helical" evidence="9">
    <location>
        <begin position="246"/>
        <end position="266"/>
    </location>
</feature>
<feature type="transmembrane region" description="Helical" evidence="9">
    <location>
        <begin position="346"/>
        <end position="367"/>
    </location>
</feature>
<dbReference type="GO" id="GO:0008324">
    <property type="term" value="F:monoatomic cation transmembrane transporter activity"/>
    <property type="evidence" value="ECO:0007669"/>
    <property type="project" value="InterPro"/>
</dbReference>
<keyword evidence="6 9" id="KW-1133">Transmembrane helix</keyword>
<evidence type="ECO:0000256" key="9">
    <source>
        <dbReference type="SAM" id="Phobius"/>
    </source>
</evidence>
<dbReference type="Proteomes" id="UP000236488">
    <property type="component" value="Unassembled WGS sequence"/>
</dbReference>
<feature type="transmembrane region" description="Helical" evidence="9">
    <location>
        <begin position="190"/>
        <end position="210"/>
    </location>
</feature>
<evidence type="ECO:0000256" key="5">
    <source>
        <dbReference type="ARBA" id="ARBA00022692"/>
    </source>
</evidence>
<feature type="transmembrane region" description="Helical" evidence="9">
    <location>
        <begin position="45"/>
        <end position="64"/>
    </location>
</feature>
<proteinExistence type="inferred from homology"/>
<evidence type="ECO:0000313" key="10">
    <source>
        <dbReference type="EMBL" id="PNV66173.1"/>
    </source>
</evidence>
<evidence type="ECO:0000256" key="8">
    <source>
        <dbReference type="ARBA" id="ARBA00023136"/>
    </source>
</evidence>
<evidence type="ECO:0000256" key="2">
    <source>
        <dbReference type="ARBA" id="ARBA00009137"/>
    </source>
</evidence>
<keyword evidence="8 9" id="KW-0472">Membrane</keyword>
<keyword evidence="5 9" id="KW-0812">Transmembrane</keyword>
<gene>
    <name evidence="10" type="ORF">C2L80_02470</name>
</gene>
<protein>
    <submittedName>
        <fullName evidence="10">Cation transporter</fullName>
    </submittedName>
</protein>
<reference evidence="10 11" key="1">
    <citation type="journal article" date="2018" name="Int. J. Syst. Evol. Microbiol.">
        <title>Rubneribacter badeniensis gen. nov., sp. nov. and Enteroscipio rubneri gen. nov., sp. nov., new members of the Eggerthellaceae isolated from human faeces.</title>
        <authorList>
            <person name="Danylec N."/>
            <person name="Gobl A."/>
            <person name="Stoll D.A."/>
            <person name="Hetzer B."/>
            <person name="Kulling S.E."/>
            <person name="Huch M."/>
        </authorList>
    </citation>
    <scope>NUCLEOTIDE SEQUENCE [LARGE SCALE GENOMIC DNA]</scope>
    <source>
        <strain evidence="10 11">ResAG-85</strain>
    </source>
</reference>
<keyword evidence="3" id="KW-0813">Transport</keyword>
<feature type="transmembrane region" description="Helical" evidence="9">
    <location>
        <begin position="286"/>
        <end position="305"/>
    </location>
</feature>
<feature type="transmembrane region" description="Helical" evidence="9">
    <location>
        <begin position="477"/>
        <end position="497"/>
    </location>
</feature>
<accession>A0A2K2U764</accession>
<dbReference type="PANTHER" id="PTHR32024">
    <property type="entry name" value="TRK SYSTEM POTASSIUM UPTAKE PROTEIN TRKG-RELATED"/>
    <property type="match status" value="1"/>
</dbReference>
<evidence type="ECO:0000313" key="11">
    <source>
        <dbReference type="Proteomes" id="UP000236488"/>
    </source>
</evidence>
<organism evidence="10 11">
    <name type="scientific">Rubneribacter badeniensis</name>
    <dbReference type="NCBI Taxonomy" id="2070688"/>
    <lineage>
        <taxon>Bacteria</taxon>
        <taxon>Bacillati</taxon>
        <taxon>Actinomycetota</taxon>
        <taxon>Coriobacteriia</taxon>
        <taxon>Eggerthellales</taxon>
        <taxon>Eggerthellaceae</taxon>
        <taxon>Rubneribacter</taxon>
    </lineage>
</organism>
<keyword evidence="4" id="KW-1003">Cell membrane</keyword>
<feature type="transmembrane region" description="Helical" evidence="9">
    <location>
        <begin position="317"/>
        <end position="334"/>
    </location>
</feature>
<keyword evidence="7" id="KW-0406">Ion transport</keyword>
<dbReference type="Pfam" id="PF02386">
    <property type="entry name" value="TrkH"/>
    <property type="match status" value="1"/>
</dbReference>
<feature type="transmembrane region" description="Helical" evidence="9">
    <location>
        <begin position="12"/>
        <end position="33"/>
    </location>
</feature>
<evidence type="ECO:0000256" key="7">
    <source>
        <dbReference type="ARBA" id="ARBA00023065"/>
    </source>
</evidence>
<feature type="transmembrane region" description="Helical" evidence="9">
    <location>
        <begin position="138"/>
        <end position="158"/>
    </location>
</feature>
<feature type="transmembrane region" description="Helical" evidence="9">
    <location>
        <begin position="414"/>
        <end position="437"/>
    </location>
</feature>
<keyword evidence="11" id="KW-1185">Reference proteome</keyword>
<dbReference type="InterPro" id="IPR003445">
    <property type="entry name" value="Cat_transpt"/>
</dbReference>
<dbReference type="RefSeq" id="WP_103262560.1">
    <property type="nucleotide sequence ID" value="NZ_PPEL01000006.1"/>
</dbReference>
<dbReference type="GO" id="GO:0005886">
    <property type="term" value="C:plasma membrane"/>
    <property type="evidence" value="ECO:0007669"/>
    <property type="project" value="UniProtKB-SubCell"/>
</dbReference>
<evidence type="ECO:0000256" key="3">
    <source>
        <dbReference type="ARBA" id="ARBA00022448"/>
    </source>
</evidence>
<dbReference type="GO" id="GO:0030001">
    <property type="term" value="P:metal ion transport"/>
    <property type="evidence" value="ECO:0007669"/>
    <property type="project" value="UniProtKB-ARBA"/>
</dbReference>